<comment type="caution">
    <text evidence="1">The sequence shown here is derived from an EMBL/GenBank/DDBJ whole genome shotgun (WGS) entry which is preliminary data.</text>
</comment>
<keyword evidence="2" id="KW-1185">Reference proteome</keyword>
<dbReference type="Proteomes" id="UP000620147">
    <property type="component" value="Unassembled WGS sequence"/>
</dbReference>
<dbReference type="EMBL" id="BLYJ01000017">
    <property type="protein sequence ID" value="GFO88351.1"/>
    <property type="molecule type" value="Genomic_DNA"/>
</dbReference>
<proteinExistence type="predicted"/>
<organism evidence="1 2">
    <name type="scientific">Butyricicoccus faecihominis</name>
    <dbReference type="NCBI Taxonomy" id="1712515"/>
    <lineage>
        <taxon>Bacteria</taxon>
        <taxon>Bacillati</taxon>
        <taxon>Bacillota</taxon>
        <taxon>Clostridia</taxon>
        <taxon>Eubacteriales</taxon>
        <taxon>Butyricicoccaceae</taxon>
        <taxon>Butyricicoccus</taxon>
    </lineage>
</organism>
<evidence type="ECO:0000313" key="2">
    <source>
        <dbReference type="Proteomes" id="UP000620147"/>
    </source>
</evidence>
<sequence>MNAKRAAKLMQIASYYGEEKQVCKLIEELGEATSAASEVLMMLSYHELGGKKRDLTARLEHLAGELADVVNVTEQIIQLFGLETDFKVARHAGIQKTLKRIREEEQANETRDEPARRNL</sequence>
<evidence type="ECO:0008006" key="3">
    <source>
        <dbReference type="Google" id="ProtNLM"/>
    </source>
</evidence>
<gene>
    <name evidence="1" type="ORF">BUFA31_15150</name>
</gene>
<accession>A0ABQ1E056</accession>
<evidence type="ECO:0000313" key="1">
    <source>
        <dbReference type="EMBL" id="GFO88351.1"/>
    </source>
</evidence>
<reference evidence="1 2" key="1">
    <citation type="submission" date="2020-06" db="EMBL/GenBank/DDBJ databases">
        <title>Characterization of fructooligosaccharide metabolism and fructooligosaccharide-degrading enzymes in human commensal butyrate producers.</title>
        <authorList>
            <person name="Tanno H."/>
            <person name="Fujii T."/>
            <person name="Hirano K."/>
            <person name="Maeno S."/>
            <person name="Tonozuka T."/>
            <person name="Sakamoto M."/>
            <person name="Ohkuma M."/>
            <person name="Tochio T."/>
            <person name="Endo A."/>
        </authorList>
    </citation>
    <scope>NUCLEOTIDE SEQUENCE [LARGE SCALE GENOMIC DNA]</scope>
    <source>
        <strain evidence="1 2">JCM 31056</strain>
    </source>
</reference>
<protein>
    <recommendedName>
        <fullName evidence="3">NTP pyrophosphohydrolase MazG putative catalytic core domain-containing protein</fullName>
    </recommendedName>
</protein>
<name>A0ABQ1E056_9FIRM</name>
<dbReference type="RefSeq" id="WP_188885727.1">
    <property type="nucleotide sequence ID" value="NZ_BLYJ01000017.1"/>
</dbReference>